<dbReference type="InterPro" id="IPR036259">
    <property type="entry name" value="MFS_trans_sf"/>
</dbReference>
<feature type="transmembrane region" description="Helical" evidence="8">
    <location>
        <begin position="360"/>
        <end position="380"/>
    </location>
</feature>
<feature type="transmembrane region" description="Helical" evidence="8">
    <location>
        <begin position="460"/>
        <end position="485"/>
    </location>
</feature>
<dbReference type="Gene3D" id="1.20.1250.20">
    <property type="entry name" value="MFS general substrate transporter like domains"/>
    <property type="match status" value="2"/>
</dbReference>
<accession>A0A4P7NSD6</accession>
<feature type="transmembrane region" description="Helical" evidence="8">
    <location>
        <begin position="427"/>
        <end position="448"/>
    </location>
</feature>
<feature type="compositionally biased region" description="Low complexity" evidence="7">
    <location>
        <begin position="7"/>
        <end position="17"/>
    </location>
</feature>
<dbReference type="InterPro" id="IPR020846">
    <property type="entry name" value="MFS_dom"/>
</dbReference>
<dbReference type="PANTHER" id="PTHR23501">
    <property type="entry name" value="MAJOR FACILITATOR SUPERFAMILY"/>
    <property type="match status" value="1"/>
</dbReference>
<feature type="region of interest" description="Disordered" evidence="7">
    <location>
        <begin position="1"/>
        <end position="43"/>
    </location>
</feature>
<evidence type="ECO:0000256" key="6">
    <source>
        <dbReference type="ARBA" id="ARBA00023136"/>
    </source>
</evidence>
<organism evidence="10 11">
    <name type="scientific">Pyricularia oryzae</name>
    <name type="common">Rice blast fungus</name>
    <name type="synonym">Magnaporthe oryzae</name>
    <dbReference type="NCBI Taxonomy" id="318829"/>
    <lineage>
        <taxon>Eukaryota</taxon>
        <taxon>Fungi</taxon>
        <taxon>Dikarya</taxon>
        <taxon>Ascomycota</taxon>
        <taxon>Pezizomycotina</taxon>
        <taxon>Sordariomycetes</taxon>
        <taxon>Sordariomycetidae</taxon>
        <taxon>Magnaporthales</taxon>
        <taxon>Pyriculariaceae</taxon>
        <taxon>Pyricularia</taxon>
    </lineage>
</organism>
<protein>
    <recommendedName>
        <fullName evidence="9">Major facilitator superfamily (MFS) profile domain-containing protein</fullName>
    </recommendedName>
</protein>
<dbReference type="AlphaFoldDB" id="A0A4P7NSD6"/>
<keyword evidence="4 8" id="KW-0812">Transmembrane</keyword>
<evidence type="ECO:0000313" key="11">
    <source>
        <dbReference type="Proteomes" id="UP000294847"/>
    </source>
</evidence>
<feature type="transmembrane region" description="Helical" evidence="8">
    <location>
        <begin position="538"/>
        <end position="556"/>
    </location>
</feature>
<feature type="transmembrane region" description="Helical" evidence="8">
    <location>
        <begin position="91"/>
        <end position="110"/>
    </location>
</feature>
<feature type="transmembrane region" description="Helical" evidence="8">
    <location>
        <begin position="387"/>
        <end position="407"/>
    </location>
</feature>
<dbReference type="SUPFAM" id="SSF103473">
    <property type="entry name" value="MFS general substrate transporter"/>
    <property type="match status" value="2"/>
</dbReference>
<evidence type="ECO:0000256" key="5">
    <source>
        <dbReference type="ARBA" id="ARBA00022989"/>
    </source>
</evidence>
<keyword evidence="5 8" id="KW-1133">Transmembrane helix</keyword>
<comment type="subcellular location">
    <subcellularLocation>
        <location evidence="1">Membrane</location>
        <topology evidence="1">Multi-pass membrane protein</topology>
    </subcellularLocation>
</comment>
<dbReference type="PROSITE" id="PS50850">
    <property type="entry name" value="MFS"/>
    <property type="match status" value="1"/>
</dbReference>
<evidence type="ECO:0000259" key="9">
    <source>
        <dbReference type="PROSITE" id="PS50850"/>
    </source>
</evidence>
<dbReference type="GO" id="GO:0022857">
    <property type="term" value="F:transmembrane transporter activity"/>
    <property type="evidence" value="ECO:0007669"/>
    <property type="project" value="InterPro"/>
</dbReference>
<proteinExistence type="inferred from homology"/>
<evidence type="ECO:0000256" key="8">
    <source>
        <dbReference type="SAM" id="Phobius"/>
    </source>
</evidence>
<evidence type="ECO:0000313" key="10">
    <source>
        <dbReference type="EMBL" id="QBZ65367.1"/>
    </source>
</evidence>
<feature type="domain" description="Major facilitator superfamily (MFS) profile" evidence="9">
    <location>
        <begin position="57"/>
        <end position="561"/>
    </location>
</feature>
<comment type="similarity">
    <text evidence="2">Belongs to the major facilitator superfamily. TCR/Tet family.</text>
</comment>
<dbReference type="EMBL" id="CP034210">
    <property type="protein sequence ID" value="QBZ65367.1"/>
    <property type="molecule type" value="Genomic_DNA"/>
</dbReference>
<dbReference type="Proteomes" id="UP000294847">
    <property type="component" value="Chromosome 7"/>
</dbReference>
<evidence type="ECO:0000256" key="3">
    <source>
        <dbReference type="ARBA" id="ARBA00022448"/>
    </source>
</evidence>
<evidence type="ECO:0000256" key="2">
    <source>
        <dbReference type="ARBA" id="ARBA00007520"/>
    </source>
</evidence>
<feature type="transmembrane region" description="Helical" evidence="8">
    <location>
        <begin position="54"/>
        <end position="79"/>
    </location>
</feature>
<gene>
    <name evidence="10" type="ORF">PoMZ_12326</name>
</gene>
<dbReference type="PANTHER" id="PTHR23501:SF12">
    <property type="entry name" value="MAJOR FACILITATOR SUPERFAMILY (MFS) PROFILE DOMAIN-CONTAINING PROTEIN-RELATED"/>
    <property type="match status" value="1"/>
</dbReference>
<feature type="transmembrane region" description="Helical" evidence="8">
    <location>
        <begin position="180"/>
        <end position="199"/>
    </location>
</feature>
<dbReference type="GO" id="GO:0005886">
    <property type="term" value="C:plasma membrane"/>
    <property type="evidence" value="ECO:0007669"/>
    <property type="project" value="TreeGrafter"/>
</dbReference>
<feature type="transmembrane region" description="Helical" evidence="8">
    <location>
        <begin position="251"/>
        <end position="277"/>
    </location>
</feature>
<evidence type="ECO:0000256" key="7">
    <source>
        <dbReference type="SAM" id="MobiDB-lite"/>
    </source>
</evidence>
<keyword evidence="6 8" id="KW-0472">Membrane</keyword>
<dbReference type="Pfam" id="PF07690">
    <property type="entry name" value="MFS_1"/>
    <property type="match status" value="1"/>
</dbReference>
<sequence>MAEQFIAPAASPSAMPSTENKERDDMTNSIENGQNSQCGSEEKASPRQMHGFKWFLAIVGLLASLLLYALDTTIVATIQPAIVTDFGRVDLVPWLAAAFALASAASTLPWSKAYGTFSAKKLFVGGTTLFMASSALCGAAPNINAFIVGRALLGIGGTGMYLGIMTILSVNTSEVERPRYLSMTGFFWGVGTVLGPVVGGAFAESAATWRFAFYINLIVGAVMAPIYIFILPDYHPQPGVPLLERLAQIDYLGALLSACAFMCVMMGMNFGGVLWAWNDGRSIALFVLAVVIFVVWVFQQVFLFRTTFEYRMFPMHFFRNRTMVLIFIIMLFSTFGGFISIYYLPLYFQLIRGATAMETSLYLLPFIIFLSGFVLVNGHFMAKTGYYYPWYIFGAALNIIGGALLLKLTPTSAPKDTVDESTTMARIYGYTIILGAGAGCYAQAGFPVAQVTVDPKDIPYAVGFMTVSQMMGISIGTGMSGALFVNYAHAGLERIFPDSPAADIASAVSGVSSELLAAADAETQARAISAIADALQNAFVPIVVGAAISFLLSLFLKREKLFGGKEQPAVMF</sequence>
<dbReference type="InterPro" id="IPR011701">
    <property type="entry name" value="MFS"/>
</dbReference>
<feature type="compositionally biased region" description="Polar residues" evidence="7">
    <location>
        <begin position="27"/>
        <end position="39"/>
    </location>
</feature>
<name>A0A4P7NSD6_PYROR</name>
<keyword evidence="3" id="KW-0813">Transport</keyword>
<feature type="transmembrane region" description="Helical" evidence="8">
    <location>
        <begin position="324"/>
        <end position="348"/>
    </location>
</feature>
<feature type="transmembrane region" description="Helical" evidence="8">
    <location>
        <begin position="211"/>
        <end position="230"/>
    </location>
</feature>
<evidence type="ECO:0000256" key="1">
    <source>
        <dbReference type="ARBA" id="ARBA00004141"/>
    </source>
</evidence>
<reference evidence="10 11" key="1">
    <citation type="journal article" date="2019" name="Mol. Biol. Evol.">
        <title>Blast fungal genomes show frequent chromosomal changes, gene gains and losses, and effector gene turnover.</title>
        <authorList>
            <person name="Gomez Luciano L.B."/>
            <person name="Jason Tsai I."/>
            <person name="Chuma I."/>
            <person name="Tosa Y."/>
            <person name="Chen Y.H."/>
            <person name="Li J.Y."/>
            <person name="Li M.Y."/>
            <person name="Jade Lu M.Y."/>
            <person name="Nakayashiki H."/>
            <person name="Li W.H."/>
        </authorList>
    </citation>
    <scope>NUCLEOTIDE SEQUENCE [LARGE SCALE GENOMIC DNA]</scope>
    <source>
        <strain evidence="10">MZ5-1-6</strain>
    </source>
</reference>
<evidence type="ECO:0000256" key="4">
    <source>
        <dbReference type="ARBA" id="ARBA00022692"/>
    </source>
</evidence>
<feature type="transmembrane region" description="Helical" evidence="8">
    <location>
        <begin position="147"/>
        <end position="168"/>
    </location>
</feature>
<feature type="transmembrane region" description="Helical" evidence="8">
    <location>
        <begin position="283"/>
        <end position="304"/>
    </location>
</feature>